<dbReference type="SUPFAM" id="SSF53720">
    <property type="entry name" value="ALDH-like"/>
    <property type="match status" value="1"/>
</dbReference>
<keyword evidence="3 8" id="KW-0560">Oxidoreductase</keyword>
<dbReference type="InterPro" id="IPR016162">
    <property type="entry name" value="Ald_DH_N"/>
</dbReference>
<dbReference type="CDD" id="cd07103">
    <property type="entry name" value="ALDH_F5_SSADH_GabD"/>
    <property type="match status" value="1"/>
</dbReference>
<name>A0A0F9XIG2_TRIHA</name>
<evidence type="ECO:0000256" key="5">
    <source>
        <dbReference type="ARBA" id="ARBA00052698"/>
    </source>
</evidence>
<dbReference type="PANTHER" id="PTHR43353">
    <property type="entry name" value="SUCCINATE-SEMIALDEHYDE DEHYDROGENASE, MITOCHONDRIAL"/>
    <property type="match status" value="1"/>
</dbReference>
<evidence type="ECO:0000256" key="8">
    <source>
        <dbReference type="RuleBase" id="RU003345"/>
    </source>
</evidence>
<dbReference type="OrthoDB" id="310895at2759"/>
<evidence type="ECO:0000256" key="6">
    <source>
        <dbReference type="ARBA" id="ARBA00067047"/>
    </source>
</evidence>
<organism evidence="10 11">
    <name type="scientific">Trichoderma harzianum</name>
    <name type="common">Hypocrea lixii</name>
    <dbReference type="NCBI Taxonomy" id="5544"/>
    <lineage>
        <taxon>Eukaryota</taxon>
        <taxon>Fungi</taxon>
        <taxon>Dikarya</taxon>
        <taxon>Ascomycota</taxon>
        <taxon>Pezizomycotina</taxon>
        <taxon>Sordariomycetes</taxon>
        <taxon>Hypocreomycetidae</taxon>
        <taxon>Hypocreales</taxon>
        <taxon>Hypocreaceae</taxon>
        <taxon>Trichoderma</taxon>
    </lineage>
</organism>
<dbReference type="InterPro" id="IPR016160">
    <property type="entry name" value="Ald_DH_CS_CYS"/>
</dbReference>
<dbReference type="Pfam" id="PF00171">
    <property type="entry name" value="Aldedh"/>
    <property type="match status" value="1"/>
</dbReference>
<evidence type="ECO:0000259" key="9">
    <source>
        <dbReference type="Pfam" id="PF00171"/>
    </source>
</evidence>
<dbReference type="FunFam" id="3.40.605.10:FF:000005">
    <property type="entry name" value="Succinate-semialdehyde dehydrogenase I"/>
    <property type="match status" value="1"/>
</dbReference>
<feature type="domain" description="Aldehyde dehydrogenase" evidence="9">
    <location>
        <begin position="29"/>
        <end position="494"/>
    </location>
</feature>
<dbReference type="EMBL" id="JOKZ01000069">
    <property type="protein sequence ID" value="KKP04716.1"/>
    <property type="molecule type" value="Genomic_DNA"/>
</dbReference>
<evidence type="ECO:0000256" key="7">
    <source>
        <dbReference type="PROSITE-ProRule" id="PRU10007"/>
    </source>
</evidence>
<comment type="catalytic activity">
    <reaction evidence="4">
        <text>succinate semialdehyde + NADP(+) + H2O = succinate + NADPH + 2 H(+)</text>
        <dbReference type="Rhea" id="RHEA:13213"/>
        <dbReference type="ChEBI" id="CHEBI:15377"/>
        <dbReference type="ChEBI" id="CHEBI:15378"/>
        <dbReference type="ChEBI" id="CHEBI:30031"/>
        <dbReference type="ChEBI" id="CHEBI:57706"/>
        <dbReference type="ChEBI" id="CHEBI:57783"/>
        <dbReference type="ChEBI" id="CHEBI:58349"/>
        <dbReference type="EC" id="1.2.1.16"/>
    </reaction>
</comment>
<dbReference type="Gene3D" id="3.40.309.10">
    <property type="entry name" value="Aldehyde Dehydrogenase, Chain A, domain 2"/>
    <property type="match status" value="1"/>
</dbReference>
<feature type="active site" evidence="7">
    <location>
        <position position="268"/>
    </location>
</feature>
<comment type="caution">
    <text evidence="10">The sequence shown here is derived from an EMBL/GenBank/DDBJ whole genome shotgun (WGS) entry which is preliminary data.</text>
</comment>
<dbReference type="PANTHER" id="PTHR43353:SF6">
    <property type="entry name" value="CYTOPLASMIC ALDEHYDE DEHYDROGENASE (EUROFUNG)"/>
    <property type="match status" value="1"/>
</dbReference>
<accession>A0A0F9XIG2</accession>
<dbReference type="Proteomes" id="UP000034112">
    <property type="component" value="Unassembled WGS sequence"/>
</dbReference>
<dbReference type="PROSITE" id="PS00687">
    <property type="entry name" value="ALDEHYDE_DEHYDR_GLU"/>
    <property type="match status" value="1"/>
</dbReference>
<dbReference type="Gene3D" id="3.40.605.10">
    <property type="entry name" value="Aldehyde Dehydrogenase, Chain A, domain 1"/>
    <property type="match status" value="1"/>
</dbReference>
<dbReference type="InterPro" id="IPR029510">
    <property type="entry name" value="Ald_DH_CS_GLU"/>
</dbReference>
<dbReference type="GO" id="GO:0009450">
    <property type="term" value="P:gamma-aminobutyric acid catabolic process"/>
    <property type="evidence" value="ECO:0007669"/>
    <property type="project" value="TreeGrafter"/>
</dbReference>
<dbReference type="AlphaFoldDB" id="A0A0F9XIG2"/>
<protein>
    <recommendedName>
        <fullName evidence="6">succinate-semialdehyde dehydrogenase [NAD(P)(+)]</fullName>
        <ecNumber evidence="6">1.2.1.16</ecNumber>
    </recommendedName>
</protein>
<evidence type="ECO:0000256" key="3">
    <source>
        <dbReference type="ARBA" id="ARBA00023002"/>
    </source>
</evidence>
<dbReference type="FunFam" id="3.40.309.10:FF:000004">
    <property type="entry name" value="Succinate-semialdehyde dehydrogenase I"/>
    <property type="match status" value="1"/>
</dbReference>
<reference evidence="11" key="1">
    <citation type="journal article" date="2015" name="Genome Announc.">
        <title>Draft whole-genome sequence of the biocontrol agent Trichoderma harzianum T6776.</title>
        <authorList>
            <person name="Baroncelli R."/>
            <person name="Piaggeschi G."/>
            <person name="Fiorini L."/>
            <person name="Bertolini E."/>
            <person name="Zapparata A."/>
            <person name="Pe M.E."/>
            <person name="Sarrocco S."/>
            <person name="Vannacci G."/>
        </authorList>
    </citation>
    <scope>NUCLEOTIDE SEQUENCE [LARGE SCALE GENOMIC DNA]</scope>
    <source>
        <strain evidence="11">T6776</strain>
    </source>
</reference>
<sequence>MESILLKHFEYTFEDPSLVDNRCFVNGQWITAASKQSFPVHDPVDDAVVCLVPDLSVAEVRDAIKAAEDAFQIFRKVPHRDRRFMLRRWGDLIKAARNDLAALCTIELGKPFSESLGTVAYGIDYLDWFESECERIYGETIPAYRRGTRIMTVREPQGVVAAITPWNSPVAMITRKAGAAIAAGNTVVLKPAPETPLCAIAMAKLFERAGFPAGVLSVITCSPESTPAIGEELCNNKLVKHLSFTGSTAVGKILNTQCARHIKKTSLELGGNAPFIVFEDANLDSAVDGMILSKFRSSGQTCVCANRIFIHEQIYDEFANRLKTRVAETIRPSASVWDPKSNFGPLYAGKGVEKVQRHVDDAVSRGAKVILGGKTDHNYGPNSYPPTIITGSKSDMLFCQEETFGPVACLIPFSTQEEAISMANDTNVGLAGYLFTENINRLWDVAEALQVGMVGCRVGLVSACEQPFSGVKESGLGIEGSSHALKEYTNIKSITLGGL</sequence>
<dbReference type="InterPro" id="IPR015590">
    <property type="entry name" value="Aldehyde_DH_dom"/>
</dbReference>
<proteinExistence type="inferred from homology"/>
<dbReference type="PROSITE" id="PS00070">
    <property type="entry name" value="ALDEHYDE_DEHYDR_CYS"/>
    <property type="match status" value="1"/>
</dbReference>
<gene>
    <name evidence="10" type="ORF">THAR02_03196</name>
</gene>
<evidence type="ECO:0000313" key="11">
    <source>
        <dbReference type="Proteomes" id="UP000034112"/>
    </source>
</evidence>
<dbReference type="InterPro" id="IPR016163">
    <property type="entry name" value="Ald_DH_C"/>
</dbReference>
<evidence type="ECO:0000313" key="10">
    <source>
        <dbReference type="EMBL" id="KKP04716.1"/>
    </source>
</evidence>
<dbReference type="OMA" id="CAFAMAK"/>
<comment type="pathway">
    <text evidence="1">Amino-acid degradation; 4-aminobutanoate degradation.</text>
</comment>
<dbReference type="InterPro" id="IPR016161">
    <property type="entry name" value="Ald_DH/histidinol_DH"/>
</dbReference>
<evidence type="ECO:0000256" key="4">
    <source>
        <dbReference type="ARBA" id="ARBA00050387"/>
    </source>
</evidence>
<evidence type="ECO:0000256" key="2">
    <source>
        <dbReference type="ARBA" id="ARBA00009986"/>
    </source>
</evidence>
<evidence type="ECO:0000256" key="1">
    <source>
        <dbReference type="ARBA" id="ARBA00005176"/>
    </source>
</evidence>
<dbReference type="GO" id="GO:0004777">
    <property type="term" value="F:succinate-semialdehyde dehydrogenase (NAD+) activity"/>
    <property type="evidence" value="ECO:0007669"/>
    <property type="project" value="TreeGrafter"/>
</dbReference>
<dbReference type="EC" id="1.2.1.16" evidence="6"/>
<dbReference type="InterPro" id="IPR050740">
    <property type="entry name" value="Aldehyde_DH_Superfamily"/>
</dbReference>
<comment type="similarity">
    <text evidence="2 8">Belongs to the aldehyde dehydrogenase family.</text>
</comment>
<comment type="catalytic activity">
    <reaction evidence="5">
        <text>succinate semialdehyde + NAD(+) + H2O = succinate + NADH + 2 H(+)</text>
        <dbReference type="Rhea" id="RHEA:13217"/>
        <dbReference type="ChEBI" id="CHEBI:15377"/>
        <dbReference type="ChEBI" id="CHEBI:15378"/>
        <dbReference type="ChEBI" id="CHEBI:30031"/>
        <dbReference type="ChEBI" id="CHEBI:57540"/>
        <dbReference type="ChEBI" id="CHEBI:57706"/>
        <dbReference type="ChEBI" id="CHEBI:57945"/>
        <dbReference type="EC" id="1.2.1.16"/>
    </reaction>
</comment>